<keyword evidence="2" id="KW-1185">Reference proteome</keyword>
<evidence type="ECO:0008006" key="3">
    <source>
        <dbReference type="Google" id="ProtNLM"/>
    </source>
</evidence>
<evidence type="ECO:0000313" key="1">
    <source>
        <dbReference type="EMBL" id="USE78094.1"/>
    </source>
</evidence>
<organism evidence="1 2">
    <name type="scientific">Cupriavidus gilardii</name>
    <dbReference type="NCBI Taxonomy" id="82541"/>
    <lineage>
        <taxon>Bacteria</taxon>
        <taxon>Pseudomonadati</taxon>
        <taxon>Pseudomonadota</taxon>
        <taxon>Betaproteobacteria</taxon>
        <taxon>Burkholderiales</taxon>
        <taxon>Burkholderiaceae</taxon>
        <taxon>Cupriavidus</taxon>
    </lineage>
</organism>
<name>A0ABY4VLJ8_9BURK</name>
<evidence type="ECO:0000313" key="2">
    <source>
        <dbReference type="Proteomes" id="UP001056648"/>
    </source>
</evidence>
<proteinExistence type="predicted"/>
<reference evidence="1" key="1">
    <citation type="submission" date="2022-06" db="EMBL/GenBank/DDBJ databases">
        <title>Complete genome sequence and characterization of Cupriavidus gilardii QJ1 isolated from contaminating cells.</title>
        <authorList>
            <person name="Qi J."/>
        </authorList>
    </citation>
    <scope>NUCLEOTIDE SEQUENCE</scope>
    <source>
        <strain evidence="1">QJ1</strain>
    </source>
</reference>
<sequence>MARKPASLEMKGGKSPRQRVWEAMRAQKKAFTQESLAEAVGGLESIIQCYVRCLLKAEIITVIAEEPVGRGVAVRRTYRLLRDNGVEAPRVRKNGELVVQGAGNEAMWGTMRRMFERKDFNFRELAAFASTPANRVSEETAKSYVHALAAAGYLKCTKPAVVGRNPALARYVLIPAMYTGPRAPMVQRTKAVFDPNQNRVMWIDTKGFEDDQ</sequence>
<accession>A0ABY4VLJ8</accession>
<dbReference type="RefSeq" id="WP_252252205.1">
    <property type="nucleotide sequence ID" value="NZ_CP098735.1"/>
</dbReference>
<dbReference type="EMBL" id="CP098735">
    <property type="protein sequence ID" value="USE78094.1"/>
    <property type="molecule type" value="Genomic_DNA"/>
</dbReference>
<dbReference type="Proteomes" id="UP001056648">
    <property type="component" value="Chromosome 1"/>
</dbReference>
<gene>
    <name evidence="1" type="ORF">NDR89_03335</name>
</gene>
<protein>
    <recommendedName>
        <fullName evidence="3">Winged helix-turn-helix domain-containing protein</fullName>
    </recommendedName>
</protein>